<dbReference type="FunFam" id="3.40.50.720:FF:000203">
    <property type="entry name" value="D-3-phosphoglycerate dehydrogenase (SerA)"/>
    <property type="match status" value="1"/>
</dbReference>
<keyword evidence="2 4" id="KW-0560">Oxidoreductase</keyword>
<dbReference type="InterPro" id="IPR036291">
    <property type="entry name" value="NAD(P)-bd_dom_sf"/>
</dbReference>
<dbReference type="SUPFAM" id="SSF52283">
    <property type="entry name" value="Formate/glycerate dehydrogenase catalytic domain-like"/>
    <property type="match status" value="1"/>
</dbReference>
<dbReference type="RefSeq" id="WP_215236915.1">
    <property type="nucleotide sequence ID" value="NZ_CAJRAF010000001.1"/>
</dbReference>
<evidence type="ECO:0000259" key="6">
    <source>
        <dbReference type="Pfam" id="PF02826"/>
    </source>
</evidence>
<dbReference type="GO" id="GO:0016618">
    <property type="term" value="F:hydroxypyruvate reductase [NAD(P)H] activity"/>
    <property type="evidence" value="ECO:0007669"/>
    <property type="project" value="UniProtKB-EC"/>
</dbReference>
<evidence type="ECO:0000313" key="8">
    <source>
        <dbReference type="Proteomes" id="UP000680038"/>
    </source>
</evidence>
<dbReference type="GO" id="GO:0051287">
    <property type="term" value="F:NAD binding"/>
    <property type="evidence" value="ECO:0007669"/>
    <property type="project" value="InterPro"/>
</dbReference>
<accession>A0A916J7R0</accession>
<comment type="caution">
    <text evidence="7">The sequence shown here is derived from an EMBL/GenBank/DDBJ whole genome shotgun (WGS) entry which is preliminary data.</text>
</comment>
<dbReference type="Proteomes" id="UP000680038">
    <property type="component" value="Unassembled WGS sequence"/>
</dbReference>
<evidence type="ECO:0000259" key="5">
    <source>
        <dbReference type="Pfam" id="PF00389"/>
    </source>
</evidence>
<name>A0A916J7R0_9BACT</name>
<keyword evidence="3" id="KW-0520">NAD</keyword>
<organism evidence="7 8">
    <name type="scientific">Dyadobacter helix</name>
    <dbReference type="NCBI Taxonomy" id="2822344"/>
    <lineage>
        <taxon>Bacteria</taxon>
        <taxon>Pseudomonadati</taxon>
        <taxon>Bacteroidota</taxon>
        <taxon>Cytophagia</taxon>
        <taxon>Cytophagales</taxon>
        <taxon>Spirosomataceae</taxon>
        <taxon>Dyadobacter</taxon>
    </lineage>
</organism>
<evidence type="ECO:0000256" key="3">
    <source>
        <dbReference type="ARBA" id="ARBA00023027"/>
    </source>
</evidence>
<protein>
    <submittedName>
        <fullName evidence="7">Hydroxypyruvate reductase</fullName>
        <ecNumber evidence="7">1.1.1.81</ecNumber>
    </submittedName>
</protein>
<dbReference type="EMBL" id="CAJRAF010000001">
    <property type="protein sequence ID" value="CAG4988518.1"/>
    <property type="molecule type" value="Genomic_DNA"/>
</dbReference>
<dbReference type="Pfam" id="PF00389">
    <property type="entry name" value="2-Hacid_dh"/>
    <property type="match status" value="1"/>
</dbReference>
<dbReference type="Gene3D" id="3.40.50.720">
    <property type="entry name" value="NAD(P)-binding Rossmann-like Domain"/>
    <property type="match status" value="2"/>
</dbReference>
<comment type="similarity">
    <text evidence="1 4">Belongs to the D-isomer specific 2-hydroxyacid dehydrogenase family.</text>
</comment>
<feature type="domain" description="D-isomer specific 2-hydroxyacid dehydrogenase NAD-binding" evidence="6">
    <location>
        <begin position="107"/>
        <end position="286"/>
    </location>
</feature>
<dbReference type="InterPro" id="IPR006140">
    <property type="entry name" value="D-isomer_DH_NAD-bd"/>
</dbReference>
<gene>
    <name evidence="7" type="primary">hpr</name>
    <name evidence="7" type="ORF">DYBT9275_00099</name>
</gene>
<evidence type="ECO:0000256" key="4">
    <source>
        <dbReference type="RuleBase" id="RU003719"/>
    </source>
</evidence>
<dbReference type="InterPro" id="IPR029753">
    <property type="entry name" value="D-isomer_DH_CS"/>
</dbReference>
<evidence type="ECO:0000256" key="1">
    <source>
        <dbReference type="ARBA" id="ARBA00005854"/>
    </source>
</evidence>
<dbReference type="CDD" id="cd12162">
    <property type="entry name" value="2-Hacid_dh_4"/>
    <property type="match status" value="1"/>
</dbReference>
<dbReference type="PANTHER" id="PTHR43761">
    <property type="entry name" value="D-ISOMER SPECIFIC 2-HYDROXYACID DEHYDROGENASE FAMILY PROTEIN (AFU_ORTHOLOGUE AFUA_1G13630)"/>
    <property type="match status" value="1"/>
</dbReference>
<dbReference type="PANTHER" id="PTHR43761:SF1">
    <property type="entry name" value="D-ISOMER SPECIFIC 2-HYDROXYACID DEHYDROGENASE CATALYTIC DOMAIN-CONTAINING PROTEIN-RELATED"/>
    <property type="match status" value="1"/>
</dbReference>
<reference evidence="7" key="1">
    <citation type="submission" date="2021-04" db="EMBL/GenBank/DDBJ databases">
        <authorList>
            <person name="Rodrigo-Torres L."/>
            <person name="Arahal R. D."/>
            <person name="Lucena T."/>
        </authorList>
    </citation>
    <scope>NUCLEOTIDE SEQUENCE</scope>
    <source>
        <strain evidence="7">CECT 9275</strain>
    </source>
</reference>
<keyword evidence="8" id="KW-1185">Reference proteome</keyword>
<evidence type="ECO:0000313" key="7">
    <source>
        <dbReference type="EMBL" id="CAG4988518.1"/>
    </source>
</evidence>
<dbReference type="Pfam" id="PF02826">
    <property type="entry name" value="2-Hacid_dh_C"/>
    <property type="match status" value="1"/>
</dbReference>
<dbReference type="PROSITE" id="PS00670">
    <property type="entry name" value="D_2_HYDROXYACID_DH_2"/>
    <property type="match status" value="1"/>
</dbReference>
<evidence type="ECO:0000256" key="2">
    <source>
        <dbReference type="ARBA" id="ARBA00023002"/>
    </source>
</evidence>
<sequence>MNIVILDGYTLNPGDQDWAPLRSLGNLTVYDRSAQNEIVERAKDAEILLVNKVVLNENTLSQLPHLKYIGVMATGYNNIDTKATAAKGIIVTNVKAYGPASVAQHTFGLLLGLANHLELHSQSVHQGDWVASEDFCYWKTPLVELAGKTFGLVGLGDIGTKVADIARAMGMKVIAYRRNPEKTVGNTIEMVGLEELFRQSDVISLHCPLTEETRELINTERLSWMKPTAYLLNTGRGPLINEQDLADALQNGVIAGAGLDVLSVEPPKPDNPLLTAPNCIITPHIAWASFEARQRLLQMVADNLSAFQHGKPVNVVS</sequence>
<dbReference type="PROSITE" id="PS00671">
    <property type="entry name" value="D_2_HYDROXYACID_DH_3"/>
    <property type="match status" value="1"/>
</dbReference>
<dbReference type="InterPro" id="IPR006139">
    <property type="entry name" value="D-isomer_2_OHA_DH_cat_dom"/>
</dbReference>
<dbReference type="EC" id="1.1.1.81" evidence="7"/>
<dbReference type="SUPFAM" id="SSF51735">
    <property type="entry name" value="NAD(P)-binding Rossmann-fold domains"/>
    <property type="match status" value="1"/>
</dbReference>
<dbReference type="InterPro" id="IPR050418">
    <property type="entry name" value="D-iso_2-hydroxyacid_DH_PdxB"/>
</dbReference>
<proteinExistence type="inferred from homology"/>
<dbReference type="AlphaFoldDB" id="A0A916J7R0"/>
<feature type="domain" description="D-isomer specific 2-hydroxyacid dehydrogenase catalytic" evidence="5">
    <location>
        <begin position="14"/>
        <end position="314"/>
    </location>
</feature>